<proteinExistence type="predicted"/>
<feature type="compositionally biased region" description="Basic and acidic residues" evidence="1">
    <location>
        <begin position="75"/>
        <end position="86"/>
    </location>
</feature>
<dbReference type="PROSITE" id="PS51318">
    <property type="entry name" value="TAT"/>
    <property type="match status" value="1"/>
</dbReference>
<feature type="region of interest" description="Disordered" evidence="1">
    <location>
        <begin position="51"/>
        <end position="95"/>
    </location>
</feature>
<gene>
    <name evidence="2" type="ORF">SRIMR7_24105</name>
</gene>
<accession>A0ABY3Z9W7</accession>
<feature type="compositionally biased region" description="Low complexity" evidence="1">
    <location>
        <begin position="51"/>
        <end position="66"/>
    </location>
</feature>
<dbReference type="RefSeq" id="WP_003979615.1">
    <property type="nucleotide sequence ID" value="NZ_CP043497.1"/>
</dbReference>
<name>A0ABY3Z9W7_STRRM</name>
<evidence type="ECO:0000313" key="3">
    <source>
        <dbReference type="Proteomes" id="UP000829494"/>
    </source>
</evidence>
<evidence type="ECO:0000256" key="1">
    <source>
        <dbReference type="SAM" id="MobiDB-lite"/>
    </source>
</evidence>
<reference evidence="2 3" key="1">
    <citation type="submission" date="2022-03" db="EMBL/GenBank/DDBJ databases">
        <title>Complete genome of Streptomyces rimosus ssp. rimosus R7 (=ATCC 10970).</title>
        <authorList>
            <person name="Beganovic S."/>
            <person name="Ruckert C."/>
            <person name="Busche T."/>
            <person name="Kalinowski J."/>
            <person name="Wittmann C."/>
        </authorList>
    </citation>
    <scope>NUCLEOTIDE SEQUENCE [LARGE SCALE GENOMIC DNA]</scope>
    <source>
        <strain evidence="2 3">R7</strain>
    </source>
</reference>
<feature type="region of interest" description="Disordered" evidence="1">
    <location>
        <begin position="108"/>
        <end position="143"/>
    </location>
</feature>
<sequence>MPRRGLMTGAAAAGAAGAGPAPPLTAADAGAPVRPVTAGASGATVTAAAPAAPAAPATTVTAPGPAQLRLNGKPPAERTPVRHYEIHPPLPDGKRRYLGGTCEAAFFLPAPRRTPGGPGTRLDGRAAGEPHTASASAASVFTW</sequence>
<protein>
    <submittedName>
        <fullName evidence="2">Uncharacterized protein</fullName>
    </submittedName>
</protein>
<dbReference type="Proteomes" id="UP000829494">
    <property type="component" value="Chromosome"/>
</dbReference>
<feature type="region of interest" description="Disordered" evidence="1">
    <location>
        <begin position="1"/>
        <end position="21"/>
    </location>
</feature>
<feature type="compositionally biased region" description="Polar residues" evidence="1">
    <location>
        <begin position="133"/>
        <end position="143"/>
    </location>
</feature>
<keyword evidence="3" id="KW-1185">Reference proteome</keyword>
<organism evidence="2 3">
    <name type="scientific">Streptomyces rimosus subsp. rimosus</name>
    <dbReference type="NCBI Taxonomy" id="132474"/>
    <lineage>
        <taxon>Bacteria</taxon>
        <taxon>Bacillati</taxon>
        <taxon>Actinomycetota</taxon>
        <taxon>Actinomycetes</taxon>
        <taxon>Kitasatosporales</taxon>
        <taxon>Streptomycetaceae</taxon>
        <taxon>Streptomyces</taxon>
    </lineage>
</organism>
<dbReference type="InterPro" id="IPR006311">
    <property type="entry name" value="TAT_signal"/>
</dbReference>
<evidence type="ECO:0000313" key="2">
    <source>
        <dbReference type="EMBL" id="UNZ05244.1"/>
    </source>
</evidence>
<feature type="compositionally biased region" description="Low complexity" evidence="1">
    <location>
        <begin position="9"/>
        <end position="21"/>
    </location>
</feature>
<dbReference type="EMBL" id="CP094298">
    <property type="protein sequence ID" value="UNZ05244.1"/>
    <property type="molecule type" value="Genomic_DNA"/>
</dbReference>
<dbReference type="GeneID" id="66855642"/>